<evidence type="ECO:0000313" key="5">
    <source>
        <dbReference type="Proteomes" id="UP001489004"/>
    </source>
</evidence>
<keyword evidence="1" id="KW-0677">Repeat</keyword>
<dbReference type="PROSITE" id="PS50088">
    <property type="entry name" value="ANK_REPEAT"/>
    <property type="match status" value="6"/>
</dbReference>
<dbReference type="EMBL" id="JALJOR010000002">
    <property type="protein sequence ID" value="KAK9824257.1"/>
    <property type="molecule type" value="Genomic_DNA"/>
</dbReference>
<evidence type="ECO:0000313" key="4">
    <source>
        <dbReference type="EMBL" id="KAK9824257.1"/>
    </source>
</evidence>
<dbReference type="Gene3D" id="1.25.40.20">
    <property type="entry name" value="Ankyrin repeat-containing domain"/>
    <property type="match status" value="7"/>
</dbReference>
<feature type="repeat" description="ANK" evidence="3">
    <location>
        <begin position="339"/>
        <end position="371"/>
    </location>
</feature>
<dbReference type="SMART" id="SM00248">
    <property type="entry name" value="ANK"/>
    <property type="match status" value="12"/>
</dbReference>
<evidence type="ECO:0000256" key="1">
    <source>
        <dbReference type="ARBA" id="ARBA00022737"/>
    </source>
</evidence>
<organism evidence="4 5">
    <name type="scientific">[Myrmecia] bisecta</name>
    <dbReference type="NCBI Taxonomy" id="41462"/>
    <lineage>
        <taxon>Eukaryota</taxon>
        <taxon>Viridiplantae</taxon>
        <taxon>Chlorophyta</taxon>
        <taxon>core chlorophytes</taxon>
        <taxon>Trebouxiophyceae</taxon>
        <taxon>Trebouxiales</taxon>
        <taxon>Trebouxiaceae</taxon>
        <taxon>Myrmecia</taxon>
    </lineage>
</organism>
<dbReference type="Proteomes" id="UP001489004">
    <property type="component" value="Unassembled WGS sequence"/>
</dbReference>
<dbReference type="PANTHER" id="PTHR24171:SF10">
    <property type="entry name" value="ANKYRIN REPEAT DOMAIN-CONTAINING PROTEIN 29-LIKE"/>
    <property type="match status" value="1"/>
</dbReference>
<feature type="repeat" description="ANK" evidence="3">
    <location>
        <begin position="135"/>
        <end position="167"/>
    </location>
</feature>
<accession>A0AAW1QS68</accession>
<sequence>MYNVSGDFSTEHDLYQALKEAAAEGQVQAVAALLKLGASVWNGNYEEVTPLTQAVAAGHVPVVELLLREGAVLLARQASRDGHHHVNFAAFINHETEDGESAMDGSPIVEAASKGHGEVVELLQKAAADIDEEWKGCTPLSEAAAGGHEDMVEELLQAGAQINYACEDGNTALMEAASEGHAALVEKMLQAGADARMADADGCTALLEAAQNGHADVVELLLGAGQEVLAEKAGNEALLLASCGGHADVVEVLLQGLQQLPDGVDWMDTDEEGRNALLEAAAQGHAAIVIMLLRSDSKSVNCADEDGRTALLEAAEAGHMDVALLLLGAGAFVNHATEDGSTALMEAADASEVDMVELLLQAGADVNHANEDGLTALMVAVGGHVSLMKQQAGTINLHLLAERDDDPAQSGYWMQHWVHEQHTSKHLHVVELLLAAGADINQADQRGATALIQAVDGPDGAHKVDEMLIKHSLKSLYRRPFDECEQMVRLLLRHGANTQAQSEEGTALDVAHPLERARRAEGFKIAMAKGLGLT</sequence>
<dbReference type="Pfam" id="PF12796">
    <property type="entry name" value="Ank_2"/>
    <property type="match status" value="2"/>
</dbReference>
<dbReference type="PANTHER" id="PTHR24171">
    <property type="entry name" value="ANKYRIN REPEAT DOMAIN-CONTAINING PROTEIN 39-RELATED"/>
    <property type="match status" value="1"/>
</dbReference>
<dbReference type="Pfam" id="PF13637">
    <property type="entry name" value="Ank_4"/>
    <property type="match status" value="1"/>
</dbReference>
<dbReference type="SUPFAM" id="SSF48403">
    <property type="entry name" value="Ankyrin repeat"/>
    <property type="match status" value="2"/>
</dbReference>
<feature type="repeat" description="ANK" evidence="3">
    <location>
        <begin position="168"/>
        <end position="200"/>
    </location>
</feature>
<keyword evidence="2 3" id="KW-0040">ANK repeat</keyword>
<feature type="repeat" description="ANK" evidence="3">
    <location>
        <begin position="201"/>
        <end position="233"/>
    </location>
</feature>
<feature type="repeat" description="ANK" evidence="3">
    <location>
        <begin position="46"/>
        <end position="78"/>
    </location>
</feature>
<dbReference type="AlphaFoldDB" id="A0AAW1QS68"/>
<comment type="caution">
    <text evidence="4">The sequence shown here is derived from an EMBL/GenBank/DDBJ whole genome shotgun (WGS) entry which is preliminary data.</text>
</comment>
<evidence type="ECO:0000256" key="3">
    <source>
        <dbReference type="PROSITE-ProRule" id="PRU00023"/>
    </source>
</evidence>
<reference evidence="4 5" key="1">
    <citation type="journal article" date="2024" name="Nat. Commun.">
        <title>Phylogenomics reveals the evolutionary origins of lichenization in chlorophyte algae.</title>
        <authorList>
            <person name="Puginier C."/>
            <person name="Libourel C."/>
            <person name="Otte J."/>
            <person name="Skaloud P."/>
            <person name="Haon M."/>
            <person name="Grisel S."/>
            <person name="Petersen M."/>
            <person name="Berrin J.G."/>
            <person name="Delaux P.M."/>
            <person name="Dal Grande F."/>
            <person name="Keller J."/>
        </authorList>
    </citation>
    <scope>NUCLEOTIDE SEQUENCE [LARGE SCALE GENOMIC DNA]</scope>
    <source>
        <strain evidence="4 5">SAG 2043</strain>
    </source>
</reference>
<dbReference type="InterPro" id="IPR002110">
    <property type="entry name" value="Ankyrin_rpt"/>
</dbReference>
<evidence type="ECO:0000256" key="2">
    <source>
        <dbReference type="ARBA" id="ARBA00023043"/>
    </source>
</evidence>
<protein>
    <submittedName>
        <fullName evidence="4">Uncharacterized protein</fullName>
    </submittedName>
</protein>
<feature type="repeat" description="ANK" evidence="3">
    <location>
        <begin position="306"/>
        <end position="338"/>
    </location>
</feature>
<dbReference type="InterPro" id="IPR036770">
    <property type="entry name" value="Ankyrin_rpt-contain_sf"/>
</dbReference>
<dbReference type="PRINTS" id="PR01415">
    <property type="entry name" value="ANKYRIN"/>
</dbReference>
<gene>
    <name evidence="4" type="ORF">WJX72_008974</name>
</gene>
<keyword evidence="5" id="KW-1185">Reference proteome</keyword>
<name>A0AAW1QS68_9CHLO</name>
<proteinExistence type="predicted"/>
<dbReference type="PROSITE" id="PS50297">
    <property type="entry name" value="ANK_REP_REGION"/>
    <property type="match status" value="6"/>
</dbReference>
<dbReference type="Pfam" id="PF00023">
    <property type="entry name" value="Ank"/>
    <property type="match status" value="3"/>
</dbReference>